<reference evidence="2" key="1">
    <citation type="journal article" date="2022" name="Mol. Ecol. Resour.">
        <title>The genomes of chicory, endive, great burdock and yacon provide insights into Asteraceae palaeo-polyploidization history and plant inulin production.</title>
        <authorList>
            <person name="Fan W."/>
            <person name="Wang S."/>
            <person name="Wang H."/>
            <person name="Wang A."/>
            <person name="Jiang F."/>
            <person name="Liu H."/>
            <person name="Zhao H."/>
            <person name="Xu D."/>
            <person name="Zhang Y."/>
        </authorList>
    </citation>
    <scope>NUCLEOTIDE SEQUENCE [LARGE SCALE GENOMIC DNA]</scope>
    <source>
        <strain evidence="2">cv. Punajuju</strain>
    </source>
</reference>
<gene>
    <name evidence="1" type="ORF">L2E82_16974</name>
</gene>
<evidence type="ECO:0000313" key="1">
    <source>
        <dbReference type="EMBL" id="KAI3766895.1"/>
    </source>
</evidence>
<organism evidence="1 2">
    <name type="scientific">Cichorium intybus</name>
    <name type="common">Chicory</name>
    <dbReference type="NCBI Taxonomy" id="13427"/>
    <lineage>
        <taxon>Eukaryota</taxon>
        <taxon>Viridiplantae</taxon>
        <taxon>Streptophyta</taxon>
        <taxon>Embryophyta</taxon>
        <taxon>Tracheophyta</taxon>
        <taxon>Spermatophyta</taxon>
        <taxon>Magnoliopsida</taxon>
        <taxon>eudicotyledons</taxon>
        <taxon>Gunneridae</taxon>
        <taxon>Pentapetalae</taxon>
        <taxon>asterids</taxon>
        <taxon>campanulids</taxon>
        <taxon>Asterales</taxon>
        <taxon>Asteraceae</taxon>
        <taxon>Cichorioideae</taxon>
        <taxon>Cichorieae</taxon>
        <taxon>Cichoriinae</taxon>
        <taxon>Cichorium</taxon>
    </lineage>
</organism>
<dbReference type="Proteomes" id="UP001055811">
    <property type="component" value="Linkage Group LG03"/>
</dbReference>
<comment type="caution">
    <text evidence="1">The sequence shown here is derived from an EMBL/GenBank/DDBJ whole genome shotgun (WGS) entry which is preliminary data.</text>
</comment>
<accession>A0ACB9F7N3</accession>
<dbReference type="EMBL" id="CM042011">
    <property type="protein sequence ID" value="KAI3766895.1"/>
    <property type="molecule type" value="Genomic_DNA"/>
</dbReference>
<reference evidence="1 2" key="2">
    <citation type="journal article" date="2022" name="Mol. Ecol. Resour.">
        <title>The genomes of chicory, endive, great burdock and yacon provide insights into Asteraceae paleo-polyploidization history and plant inulin production.</title>
        <authorList>
            <person name="Fan W."/>
            <person name="Wang S."/>
            <person name="Wang H."/>
            <person name="Wang A."/>
            <person name="Jiang F."/>
            <person name="Liu H."/>
            <person name="Zhao H."/>
            <person name="Xu D."/>
            <person name="Zhang Y."/>
        </authorList>
    </citation>
    <scope>NUCLEOTIDE SEQUENCE [LARGE SCALE GENOMIC DNA]</scope>
    <source>
        <strain evidence="2">cv. Punajuju</strain>
        <tissue evidence="1">Leaves</tissue>
    </source>
</reference>
<keyword evidence="2" id="KW-1185">Reference proteome</keyword>
<sequence length="67" mass="7250">MTIDGSKECLKDEGYCIRLYAVIVNLHGSACRSITNLLDMNLQTATSVICEPPPGASQPVKLTSRLL</sequence>
<protein>
    <submittedName>
        <fullName evidence="1">Uncharacterized protein</fullName>
    </submittedName>
</protein>
<proteinExistence type="predicted"/>
<evidence type="ECO:0000313" key="2">
    <source>
        <dbReference type="Proteomes" id="UP001055811"/>
    </source>
</evidence>
<name>A0ACB9F7N3_CICIN</name>